<dbReference type="Pfam" id="PF17838">
    <property type="entry name" value="PH_16"/>
    <property type="match status" value="1"/>
</dbReference>
<name>A0A3B4DLF7_PYGNA</name>
<keyword evidence="13" id="KW-1185">Reference proteome</keyword>
<evidence type="ECO:0000256" key="3">
    <source>
        <dbReference type="ARBA" id="ARBA00022553"/>
    </source>
</evidence>
<keyword evidence="5" id="KW-0479">Metal-binding</keyword>
<evidence type="ECO:0000256" key="1">
    <source>
        <dbReference type="ARBA" id="ARBA00004496"/>
    </source>
</evidence>
<organism evidence="12 13">
    <name type="scientific">Pygocentrus nattereri</name>
    <name type="common">Red-bellied piranha</name>
    <dbReference type="NCBI Taxonomy" id="42514"/>
    <lineage>
        <taxon>Eukaryota</taxon>
        <taxon>Metazoa</taxon>
        <taxon>Chordata</taxon>
        <taxon>Craniata</taxon>
        <taxon>Vertebrata</taxon>
        <taxon>Euteleostomi</taxon>
        <taxon>Actinopterygii</taxon>
        <taxon>Neopterygii</taxon>
        <taxon>Teleostei</taxon>
        <taxon>Ostariophysi</taxon>
        <taxon>Characiformes</taxon>
        <taxon>Characoidei</taxon>
        <taxon>Pygocentrus</taxon>
    </lineage>
</organism>
<dbReference type="AlphaFoldDB" id="A0A3B4DLF7"/>
<keyword evidence="2" id="KW-0963">Cytoplasm</keyword>
<keyword evidence="8" id="KW-0175">Coiled coil</keyword>
<keyword evidence="4" id="KW-0344">Guanine-nucleotide releasing factor</keyword>
<dbReference type="InterPro" id="IPR000219">
    <property type="entry name" value="DH_dom"/>
</dbReference>
<evidence type="ECO:0000313" key="13">
    <source>
        <dbReference type="Proteomes" id="UP001501920"/>
    </source>
</evidence>
<dbReference type="PROSITE" id="PS50010">
    <property type="entry name" value="DH_2"/>
    <property type="match status" value="1"/>
</dbReference>
<protein>
    <recommendedName>
        <fullName evidence="14">Rho/rac guanine nucleotide exchange factor (GEF) 18b</fullName>
    </recommendedName>
</protein>
<dbReference type="InterPro" id="IPR053089">
    <property type="entry name" value="Rho_GEF18"/>
</dbReference>
<evidence type="ECO:0000256" key="7">
    <source>
        <dbReference type="ARBA" id="ARBA00022833"/>
    </source>
</evidence>
<dbReference type="GO" id="GO:0005737">
    <property type="term" value="C:cytoplasm"/>
    <property type="evidence" value="ECO:0007669"/>
    <property type="project" value="UniProtKB-SubCell"/>
</dbReference>
<feature type="region of interest" description="Disordered" evidence="9">
    <location>
        <begin position="931"/>
        <end position="959"/>
    </location>
</feature>
<dbReference type="SMART" id="SM00233">
    <property type="entry name" value="PH"/>
    <property type="match status" value="1"/>
</dbReference>
<dbReference type="GeneTree" id="ENSGT00940000157375"/>
<dbReference type="Ensembl" id="ENSPNAT00000008136.2">
    <property type="protein sequence ID" value="ENSPNAP00000025232.2"/>
    <property type="gene ID" value="ENSPNAG00000001390.2"/>
</dbReference>
<dbReference type="FunFam" id="2.30.29.30:FF:000021">
    <property type="entry name" value="Rho guanine nucleotide exchange factor 2"/>
    <property type="match status" value="1"/>
</dbReference>
<feature type="compositionally biased region" description="Low complexity" evidence="9">
    <location>
        <begin position="614"/>
        <end position="624"/>
    </location>
</feature>
<dbReference type="FunFam" id="1.20.900.10:FF:000004">
    <property type="entry name" value="Rho guanine nucleotide exchange factor 2"/>
    <property type="match status" value="1"/>
</dbReference>
<dbReference type="PANTHER" id="PTHR47440:SF1">
    <property type="entry name" value="RHO_RAC GUANINE NUCLEOTIDE EXCHANGE FACTOR 18"/>
    <property type="match status" value="1"/>
</dbReference>
<feature type="domain" description="PH" evidence="10">
    <location>
        <begin position="350"/>
        <end position="452"/>
    </location>
</feature>
<dbReference type="InterPro" id="IPR041020">
    <property type="entry name" value="PH_16"/>
</dbReference>
<feature type="compositionally biased region" description="Basic and acidic residues" evidence="9">
    <location>
        <begin position="804"/>
        <end position="820"/>
    </location>
</feature>
<evidence type="ECO:0000256" key="2">
    <source>
        <dbReference type="ARBA" id="ARBA00022490"/>
    </source>
</evidence>
<comment type="subcellular location">
    <subcellularLocation>
        <location evidence="1">Cytoplasm</location>
    </subcellularLocation>
</comment>
<dbReference type="SUPFAM" id="SSF48065">
    <property type="entry name" value="DBL homology domain (DH-domain)"/>
    <property type="match status" value="1"/>
</dbReference>
<reference evidence="12" key="2">
    <citation type="submission" date="2025-08" db="UniProtKB">
        <authorList>
            <consortium name="Ensembl"/>
        </authorList>
    </citation>
    <scope>IDENTIFICATION</scope>
</reference>
<dbReference type="SMART" id="SM00325">
    <property type="entry name" value="RhoGEF"/>
    <property type="match status" value="1"/>
</dbReference>
<dbReference type="InterPro" id="IPR011993">
    <property type="entry name" value="PH-like_dom_sf"/>
</dbReference>
<keyword evidence="7" id="KW-0862">Zinc</keyword>
<feature type="compositionally biased region" description="Basic and acidic residues" evidence="9">
    <location>
        <begin position="932"/>
        <end position="956"/>
    </location>
</feature>
<dbReference type="InterPro" id="IPR001849">
    <property type="entry name" value="PH_domain"/>
</dbReference>
<feature type="region of interest" description="Disordered" evidence="9">
    <location>
        <begin position="804"/>
        <end position="827"/>
    </location>
</feature>
<dbReference type="Gene3D" id="2.30.29.30">
    <property type="entry name" value="Pleckstrin-homology domain (PH domain)/Phosphotyrosine-binding domain (PTB)"/>
    <property type="match status" value="1"/>
</dbReference>
<dbReference type="SUPFAM" id="SSF50729">
    <property type="entry name" value="PH domain-like"/>
    <property type="match status" value="1"/>
</dbReference>
<proteinExistence type="predicted"/>
<dbReference type="PROSITE" id="PS50003">
    <property type="entry name" value="PH_DOMAIN"/>
    <property type="match status" value="1"/>
</dbReference>
<dbReference type="Pfam" id="PF00621">
    <property type="entry name" value="RhoGEF"/>
    <property type="match status" value="1"/>
</dbReference>
<evidence type="ECO:0000256" key="6">
    <source>
        <dbReference type="ARBA" id="ARBA00022771"/>
    </source>
</evidence>
<evidence type="ECO:0000256" key="5">
    <source>
        <dbReference type="ARBA" id="ARBA00022723"/>
    </source>
</evidence>
<feature type="region of interest" description="Disordered" evidence="9">
    <location>
        <begin position="573"/>
        <end position="639"/>
    </location>
</feature>
<keyword evidence="3" id="KW-0597">Phosphoprotein</keyword>
<dbReference type="GO" id="GO:0008270">
    <property type="term" value="F:zinc ion binding"/>
    <property type="evidence" value="ECO:0007669"/>
    <property type="project" value="UniProtKB-KW"/>
</dbReference>
<accession>A0A3B4DLF7</accession>
<evidence type="ECO:0000256" key="9">
    <source>
        <dbReference type="SAM" id="MobiDB-lite"/>
    </source>
</evidence>
<sequence length="1009" mass="115305">NDQKHKTLKVNSFHQGEPSGSEITFYTQNCSVFCSSIAGEMDEVDAFRIKRHAEDAVSLAPSTADSVIVEDGYYSSVRQELEGMAQDFEVESWSLAVEQQFLKKHSKDMIKRQDVLYELIQTEMHHVRTLKIMLRVYVYELRETLQLDDRRLDCLFPRLDSLLELHNGFLSRLKERRQEALQLGSDRNYTINRVADILAEQFSGERGERMKESYSAFCSRHTEAVNFYKEQLQSNKKFQNLMRKISNLSIVRRLGVPECILLVTQRITKYPVLVERLLQYTEAGTEEHAELSQALDLIKDTIVKVDSQVSLYEKETRLKEIASKMEARSLGKIKDGRIFRKEDLAQGKRRLLHEGMVNWKAASGRLKDILAVLLTDVLLLLQEKDQRYVFSAVDGKPSVISLQKLIVREVAHEEKAMFLICASSTEPEMYEIHTSSKEERNSWITCIRQAVDRYACICERFMIVFMTVSFLTCSCPHTEERLFSEEEGEARAQRFRGIQERLTVKDAQITQALTEKLQLFAELAESVSGVEDVGSRSRLLLRGDASDLQQGEQLLKGAIIEVENLQNLLASGVRGASPHSEENQNPGSGSGMLPKRADTFGGYDRNPPMLQKNGSVKKLSSGSGKSRDRNQRASSDPQLKEICAGQGLEDMDDTSSPSWNTICPNVHCLLFSLLFVSLNFAQSIISQQDSQIELQRTSLFSAERDRPGRPRGTNVLLEQEKQRNLEKQREELANFQRLQVQHRQEQTRWERERDRQRRQAETAEQKLQEREEECRRLEARLAEERQELERQRQTYQQDLERLRESTRAVEKEKEKLEQQQKKLKKHNTVPSGASLYIQETAQLPGSSSFNGELLLGNAGGDSSVQPRLPVRSSLSLAPADYLERPEVHPRRESSTPLPMKTEVPIHLISTTNQHHKQGVVQQQIPTKLATMKCKDKSSKGKSSHRTDSSDSLKRGPDCSLVTPVRMKQSERMKCTTYLDVCVIDCIACDARSNLRFLPPRTHPEVANRG</sequence>
<dbReference type="CDD" id="cd00160">
    <property type="entry name" value="RhoGEF"/>
    <property type="match status" value="1"/>
</dbReference>
<feature type="region of interest" description="Disordered" evidence="9">
    <location>
        <begin position="743"/>
        <end position="771"/>
    </location>
</feature>
<dbReference type="Gene3D" id="1.20.900.10">
    <property type="entry name" value="Dbl homology (DH) domain"/>
    <property type="match status" value="1"/>
</dbReference>
<evidence type="ECO:0000256" key="4">
    <source>
        <dbReference type="ARBA" id="ARBA00022658"/>
    </source>
</evidence>
<dbReference type="Proteomes" id="UP001501920">
    <property type="component" value="Chromosome 15"/>
</dbReference>
<dbReference type="InterPro" id="IPR035899">
    <property type="entry name" value="DBL_dom_sf"/>
</dbReference>
<dbReference type="GO" id="GO:0005085">
    <property type="term" value="F:guanyl-nucleotide exchange factor activity"/>
    <property type="evidence" value="ECO:0007669"/>
    <property type="project" value="UniProtKB-KW"/>
</dbReference>
<reference evidence="12" key="3">
    <citation type="submission" date="2025-09" db="UniProtKB">
        <authorList>
            <consortium name="Ensembl"/>
        </authorList>
    </citation>
    <scope>IDENTIFICATION</scope>
</reference>
<reference evidence="12 13" key="1">
    <citation type="submission" date="2020-10" db="EMBL/GenBank/DDBJ databases">
        <title>Pygocentrus nattereri (red-bellied piranha) genome, fPygNat1, primary haplotype.</title>
        <authorList>
            <person name="Myers G."/>
            <person name="Meyer A."/>
            <person name="Karagic N."/>
            <person name="Pippel M."/>
            <person name="Winkler S."/>
            <person name="Tracey A."/>
            <person name="Wood J."/>
            <person name="Formenti G."/>
            <person name="Howe K."/>
            <person name="Fedrigo O."/>
            <person name="Jarvis E.D."/>
        </authorList>
    </citation>
    <scope>NUCLEOTIDE SEQUENCE [LARGE SCALE GENOMIC DNA]</scope>
</reference>
<evidence type="ECO:0000259" key="11">
    <source>
        <dbReference type="PROSITE" id="PS50010"/>
    </source>
</evidence>
<feature type="domain" description="DH" evidence="11">
    <location>
        <begin position="111"/>
        <end position="308"/>
    </location>
</feature>
<evidence type="ECO:0000259" key="10">
    <source>
        <dbReference type="PROSITE" id="PS50003"/>
    </source>
</evidence>
<keyword evidence="6" id="KW-0863">Zinc-finger</keyword>
<evidence type="ECO:0000256" key="8">
    <source>
        <dbReference type="ARBA" id="ARBA00023054"/>
    </source>
</evidence>
<evidence type="ECO:0000313" key="12">
    <source>
        <dbReference type="Ensembl" id="ENSPNAP00000025232.2"/>
    </source>
</evidence>
<evidence type="ECO:0008006" key="14">
    <source>
        <dbReference type="Google" id="ProtNLM"/>
    </source>
</evidence>
<dbReference type="PANTHER" id="PTHR47440">
    <property type="entry name" value="RIKEN CDNA A430078G23 GENE"/>
    <property type="match status" value="1"/>
</dbReference>